<dbReference type="Proteomes" id="UP000694844">
    <property type="component" value="Chromosome 7"/>
</dbReference>
<name>A0A8B8AW75_CRAVI</name>
<proteinExistence type="predicted"/>
<keyword evidence="1" id="KW-0472">Membrane</keyword>
<evidence type="ECO:0000256" key="1">
    <source>
        <dbReference type="SAM" id="Phobius"/>
    </source>
</evidence>
<dbReference type="InterPro" id="IPR027417">
    <property type="entry name" value="P-loop_NTPase"/>
</dbReference>
<keyword evidence="3" id="KW-1185">Reference proteome</keyword>
<protein>
    <submittedName>
        <fullName evidence="4">Uncharacterized protein LOC111104722</fullName>
    </submittedName>
</protein>
<dbReference type="SUPFAM" id="SSF52540">
    <property type="entry name" value="P-loop containing nucleoside triphosphate hydrolases"/>
    <property type="match status" value="1"/>
</dbReference>
<dbReference type="AlphaFoldDB" id="A0A8B8AW75"/>
<accession>A0A8B8AW75</accession>
<keyword evidence="1" id="KW-1133">Transmembrane helix</keyword>
<reference evidence="4" key="1">
    <citation type="submission" date="2025-08" db="UniProtKB">
        <authorList>
            <consortium name="RefSeq"/>
        </authorList>
    </citation>
    <scope>IDENTIFICATION</scope>
    <source>
        <tissue evidence="4">Whole sample</tissue>
    </source>
</reference>
<organism evidence="3 4">
    <name type="scientific">Crassostrea virginica</name>
    <name type="common">Eastern oyster</name>
    <dbReference type="NCBI Taxonomy" id="6565"/>
    <lineage>
        <taxon>Eukaryota</taxon>
        <taxon>Metazoa</taxon>
        <taxon>Spiralia</taxon>
        <taxon>Lophotrochozoa</taxon>
        <taxon>Mollusca</taxon>
        <taxon>Bivalvia</taxon>
        <taxon>Autobranchia</taxon>
        <taxon>Pteriomorphia</taxon>
        <taxon>Ostreida</taxon>
        <taxon>Ostreoidea</taxon>
        <taxon>Ostreidae</taxon>
        <taxon>Crassostrea</taxon>
    </lineage>
</organism>
<evidence type="ECO:0000313" key="3">
    <source>
        <dbReference type="Proteomes" id="UP000694844"/>
    </source>
</evidence>
<keyword evidence="1" id="KW-0812">Transmembrane</keyword>
<dbReference type="Pfam" id="PF20720">
    <property type="entry name" value="nSTAND3"/>
    <property type="match status" value="1"/>
</dbReference>
<dbReference type="InterPro" id="IPR049050">
    <property type="entry name" value="nSTAND3"/>
</dbReference>
<gene>
    <name evidence="4" type="primary">LOC111104722</name>
</gene>
<dbReference type="KEGG" id="cvn:111104722"/>
<feature type="domain" description="Novel STAND NTPase 3" evidence="2">
    <location>
        <begin position="47"/>
        <end position="163"/>
    </location>
</feature>
<dbReference type="GeneID" id="111104722"/>
<sequence length="178" mass="20945">MIAIAVSVCLCVIAVIVVILIIRRRKIEEKEPLNKCKTESATPQDCFVETKFAKACLNKLEERGMVVLIGEQGCGKTKIAKYIMTTDKYKEWTRRDIQDEDLQTLKPEERTVLYIDDLFDGYLYEKELHEWWNSLFRFHSRFLENKDLVRLIITVKDTVMKKAGVFIPEDKRNETFFL</sequence>
<evidence type="ECO:0000313" key="4">
    <source>
        <dbReference type="RefSeq" id="XP_022294529.1"/>
    </source>
</evidence>
<dbReference type="RefSeq" id="XP_022294529.1">
    <property type="nucleotide sequence ID" value="XM_022438821.1"/>
</dbReference>
<evidence type="ECO:0000259" key="2">
    <source>
        <dbReference type="Pfam" id="PF20720"/>
    </source>
</evidence>
<feature type="transmembrane region" description="Helical" evidence="1">
    <location>
        <begin position="5"/>
        <end position="22"/>
    </location>
</feature>